<sequence>MDRIFPAFLVFFLFFFRLRRFSHKTNCTRCAHRHTHTETLEKNRRFFPPSFSHTAVLCWLWLSRTPDARNVRTSRRIDEQRVRVCG</sequence>
<keyword evidence="1" id="KW-0732">Signal</keyword>
<name>A0A2M3ZS63_9DIPT</name>
<protein>
    <submittedName>
        <fullName evidence="2">Putative secreted peptide</fullName>
    </submittedName>
</protein>
<evidence type="ECO:0000256" key="1">
    <source>
        <dbReference type="SAM" id="SignalP"/>
    </source>
</evidence>
<evidence type="ECO:0000313" key="2">
    <source>
        <dbReference type="EMBL" id="MBW31335.1"/>
    </source>
</evidence>
<dbReference type="EMBL" id="GGFM01010584">
    <property type="protein sequence ID" value="MBW31335.1"/>
    <property type="molecule type" value="Transcribed_RNA"/>
</dbReference>
<feature type="signal peptide" evidence="1">
    <location>
        <begin position="1"/>
        <end position="24"/>
    </location>
</feature>
<accession>A0A2M3ZS63</accession>
<feature type="chain" id="PRO_5014817985" evidence="1">
    <location>
        <begin position="25"/>
        <end position="86"/>
    </location>
</feature>
<dbReference type="AlphaFoldDB" id="A0A2M3ZS63"/>
<organism evidence="2">
    <name type="scientific">Anopheles braziliensis</name>
    <dbReference type="NCBI Taxonomy" id="58242"/>
    <lineage>
        <taxon>Eukaryota</taxon>
        <taxon>Metazoa</taxon>
        <taxon>Ecdysozoa</taxon>
        <taxon>Arthropoda</taxon>
        <taxon>Hexapoda</taxon>
        <taxon>Insecta</taxon>
        <taxon>Pterygota</taxon>
        <taxon>Neoptera</taxon>
        <taxon>Endopterygota</taxon>
        <taxon>Diptera</taxon>
        <taxon>Nematocera</taxon>
        <taxon>Culicoidea</taxon>
        <taxon>Culicidae</taxon>
        <taxon>Anophelinae</taxon>
        <taxon>Anopheles</taxon>
    </lineage>
</organism>
<proteinExistence type="predicted"/>
<reference evidence="2" key="1">
    <citation type="submission" date="2018-01" db="EMBL/GenBank/DDBJ databases">
        <title>An insight into the sialome of Amazonian anophelines.</title>
        <authorList>
            <person name="Ribeiro J.M."/>
            <person name="Scarpassa V."/>
            <person name="Calvo E."/>
        </authorList>
    </citation>
    <scope>NUCLEOTIDE SEQUENCE</scope>
    <source>
        <tissue evidence="2">Salivary glands</tissue>
    </source>
</reference>